<organism evidence="1 2">
    <name type="scientific">Stachybotrys elegans</name>
    <dbReference type="NCBI Taxonomy" id="80388"/>
    <lineage>
        <taxon>Eukaryota</taxon>
        <taxon>Fungi</taxon>
        <taxon>Dikarya</taxon>
        <taxon>Ascomycota</taxon>
        <taxon>Pezizomycotina</taxon>
        <taxon>Sordariomycetes</taxon>
        <taxon>Hypocreomycetidae</taxon>
        <taxon>Hypocreales</taxon>
        <taxon>Stachybotryaceae</taxon>
        <taxon>Stachybotrys</taxon>
    </lineage>
</organism>
<keyword evidence="2" id="KW-1185">Reference proteome</keyword>
<reference evidence="1" key="1">
    <citation type="journal article" date="2021" name="Nat. Commun.">
        <title>Genetic determinants of endophytism in the Arabidopsis root mycobiome.</title>
        <authorList>
            <person name="Mesny F."/>
            <person name="Miyauchi S."/>
            <person name="Thiergart T."/>
            <person name="Pickel B."/>
            <person name="Atanasova L."/>
            <person name="Karlsson M."/>
            <person name="Huettel B."/>
            <person name="Barry K.W."/>
            <person name="Haridas S."/>
            <person name="Chen C."/>
            <person name="Bauer D."/>
            <person name="Andreopoulos W."/>
            <person name="Pangilinan J."/>
            <person name="LaButti K."/>
            <person name="Riley R."/>
            <person name="Lipzen A."/>
            <person name="Clum A."/>
            <person name="Drula E."/>
            <person name="Henrissat B."/>
            <person name="Kohler A."/>
            <person name="Grigoriev I.V."/>
            <person name="Martin F.M."/>
            <person name="Hacquard S."/>
        </authorList>
    </citation>
    <scope>NUCLEOTIDE SEQUENCE</scope>
    <source>
        <strain evidence="1">MPI-CAGE-CH-0235</strain>
    </source>
</reference>
<protein>
    <submittedName>
        <fullName evidence="1">Uncharacterized protein</fullName>
    </submittedName>
</protein>
<evidence type="ECO:0000313" key="1">
    <source>
        <dbReference type="EMBL" id="KAH7309178.1"/>
    </source>
</evidence>
<gene>
    <name evidence="1" type="ORF">B0I35DRAFT_413011</name>
</gene>
<name>A0A8K0SIQ0_9HYPO</name>
<sequence length="153" mass="17859">MPRDSSNDSHHGRRAFTFVTLLLKIRLRRPWRGNAGSPINRDGIFKRESGYFKRLRKQEVLAAEGRGNLTECQDAHREFQILRNLGRFREEANPFPMELRCHILEMLDGTIAPLLTIHPRLQGIGPCIGNYVLSSRLYFYFYTLEKLKTIKLN</sequence>
<dbReference type="Proteomes" id="UP000813444">
    <property type="component" value="Unassembled WGS sequence"/>
</dbReference>
<proteinExistence type="predicted"/>
<evidence type="ECO:0000313" key="2">
    <source>
        <dbReference type="Proteomes" id="UP000813444"/>
    </source>
</evidence>
<comment type="caution">
    <text evidence="1">The sequence shown here is derived from an EMBL/GenBank/DDBJ whole genome shotgun (WGS) entry which is preliminary data.</text>
</comment>
<accession>A0A8K0SIQ0</accession>
<dbReference type="EMBL" id="JAGPNK010000014">
    <property type="protein sequence ID" value="KAH7309178.1"/>
    <property type="molecule type" value="Genomic_DNA"/>
</dbReference>
<dbReference type="AlphaFoldDB" id="A0A8K0SIQ0"/>